<dbReference type="OrthoDB" id="5290748at2"/>
<dbReference type="AlphaFoldDB" id="A0A4Q7PMT2"/>
<evidence type="ECO:0000313" key="4">
    <source>
        <dbReference type="Proteomes" id="UP000292927"/>
    </source>
</evidence>
<evidence type="ECO:0000313" key="3">
    <source>
        <dbReference type="EMBL" id="RZT02239.1"/>
    </source>
</evidence>
<dbReference type="NCBIfam" id="TIGR03915">
    <property type="entry name" value="SAM_7_link_chp"/>
    <property type="match status" value="1"/>
</dbReference>
<dbReference type="Proteomes" id="UP000292927">
    <property type="component" value="Unassembled WGS sequence"/>
</dbReference>
<feature type="domain" description="DUF4130" evidence="2">
    <location>
        <begin position="85"/>
        <end position="248"/>
    </location>
</feature>
<reference evidence="3 4" key="1">
    <citation type="submission" date="2019-02" db="EMBL/GenBank/DDBJ databases">
        <title>Genomic Encyclopedia of Type Strains, Phase IV (KMG-IV): sequencing the most valuable type-strain genomes for metagenomic binning, comparative biology and taxonomic classification.</title>
        <authorList>
            <person name="Goeker M."/>
        </authorList>
    </citation>
    <scope>NUCLEOTIDE SEQUENCE [LARGE SCALE GENOMIC DNA]</scope>
    <source>
        <strain evidence="3 4">DSM 29486</strain>
    </source>
</reference>
<evidence type="ECO:0000256" key="1">
    <source>
        <dbReference type="SAM" id="MobiDB-lite"/>
    </source>
</evidence>
<dbReference type="InterPro" id="IPR025404">
    <property type="entry name" value="DUF4130"/>
</dbReference>
<dbReference type="Pfam" id="PF13566">
    <property type="entry name" value="DUF4130"/>
    <property type="match status" value="1"/>
</dbReference>
<dbReference type="InterPro" id="IPR023875">
    <property type="entry name" value="DNA_repair_put"/>
</dbReference>
<feature type="region of interest" description="Disordered" evidence="1">
    <location>
        <begin position="276"/>
        <end position="298"/>
    </location>
</feature>
<dbReference type="EMBL" id="SGXF01000001">
    <property type="protein sequence ID" value="RZT02239.1"/>
    <property type="molecule type" value="Genomic_DNA"/>
</dbReference>
<protein>
    <submittedName>
        <fullName evidence="3">Putative DNA metabolism protein</fullName>
    </submittedName>
</protein>
<evidence type="ECO:0000259" key="2">
    <source>
        <dbReference type="Pfam" id="PF13566"/>
    </source>
</evidence>
<comment type="caution">
    <text evidence="3">The sequence shown here is derived from an EMBL/GenBank/DDBJ whole genome shotgun (WGS) entry which is preliminary data.</text>
</comment>
<keyword evidence="4" id="KW-1185">Reference proteome</keyword>
<name>A0A4Q7PMT2_9FIRM</name>
<gene>
    <name evidence="3" type="ORF">EV209_0348</name>
</gene>
<accession>A0A4Q7PMT2</accession>
<sequence length="298" mass="34072">MRIYVCEDRFEGILCGIYDAWASGLGHANVRVQVRRTQTLELFAEYTEVETDPAKAEKVASSVRRKLSEDIYVNLYKTAMSCAPDKADCMYRYLVRAFAAGPGIVQMYQDPAVMRVFEICRNVGNETHLLLQFIRFRQLPGNVLFAETEPKNYQLTLTAPHFADRLPDENWIIYEKNHGQAAVHEGGKGWFLARMGEKEAGRLRDRAGEDGYEDLWQTFFETIAIEERKNPLCQRGHLPLRYRGTMTEFQREAWNSRRKKERKDEIDVCIGHSRVGDLLPEDGGDLQRGTGGQADPAG</sequence>
<dbReference type="RefSeq" id="WP_130432435.1">
    <property type="nucleotide sequence ID" value="NZ_SGXF01000001.1"/>
</dbReference>
<proteinExistence type="predicted"/>
<organism evidence="3 4">
    <name type="scientific">Cuneatibacter caecimuris</name>
    <dbReference type="NCBI Taxonomy" id="1796618"/>
    <lineage>
        <taxon>Bacteria</taxon>
        <taxon>Bacillati</taxon>
        <taxon>Bacillota</taxon>
        <taxon>Clostridia</taxon>
        <taxon>Lachnospirales</taxon>
        <taxon>Lachnospiraceae</taxon>
        <taxon>Cuneatibacter</taxon>
    </lineage>
</organism>